<gene>
    <name evidence="2" type="ORF">ACFQZQ_00270</name>
</gene>
<dbReference type="EMBL" id="JBHTIH010000002">
    <property type="protein sequence ID" value="MFD0737726.1"/>
    <property type="molecule type" value="Genomic_DNA"/>
</dbReference>
<dbReference type="Gene3D" id="3.90.1150.200">
    <property type="match status" value="1"/>
</dbReference>
<dbReference type="InterPro" id="IPR014922">
    <property type="entry name" value="YdhG-like"/>
</dbReference>
<dbReference type="Pfam" id="PF08818">
    <property type="entry name" value="DUF1801"/>
    <property type="match status" value="1"/>
</dbReference>
<dbReference type="SUPFAM" id="SSF159888">
    <property type="entry name" value="YdhG-like"/>
    <property type="match status" value="1"/>
</dbReference>
<evidence type="ECO:0000313" key="3">
    <source>
        <dbReference type="Proteomes" id="UP001597090"/>
    </source>
</evidence>
<feature type="domain" description="YdhG-like" evidence="1">
    <location>
        <begin position="24"/>
        <end position="127"/>
    </location>
</feature>
<reference evidence="3" key="1">
    <citation type="journal article" date="2019" name="Int. J. Syst. Evol. Microbiol.">
        <title>The Global Catalogue of Microorganisms (GCM) 10K type strain sequencing project: providing services to taxonomists for standard genome sequencing and annotation.</title>
        <authorList>
            <consortium name="The Broad Institute Genomics Platform"/>
            <consortium name="The Broad Institute Genome Sequencing Center for Infectious Disease"/>
            <person name="Wu L."/>
            <person name="Ma J."/>
        </authorList>
    </citation>
    <scope>NUCLEOTIDE SEQUENCE [LARGE SCALE GENOMIC DNA]</scope>
    <source>
        <strain evidence="3">CCUG 55491</strain>
    </source>
</reference>
<accession>A0ABW2YIM9</accession>
<keyword evidence="3" id="KW-1185">Reference proteome</keyword>
<evidence type="ECO:0000313" key="2">
    <source>
        <dbReference type="EMBL" id="MFD0737726.1"/>
    </source>
</evidence>
<dbReference type="Proteomes" id="UP001597090">
    <property type="component" value="Unassembled WGS sequence"/>
</dbReference>
<dbReference type="RefSeq" id="WP_386810691.1">
    <property type="nucleotide sequence ID" value="NZ_JBHTIH010000002.1"/>
</dbReference>
<proteinExistence type="predicted"/>
<name>A0ABW2YIM9_9GAMM</name>
<comment type="caution">
    <text evidence="2">The sequence shown here is derived from an EMBL/GenBank/DDBJ whole genome shotgun (WGS) entry which is preliminary data.</text>
</comment>
<sequence>MGNRKATPAASVDQFLAGLEHPFKADVEALRQVILSAAEGIGEEVKWNAPSFCTGEHFATMRLPGKVPLQLILHLGAKKRELPPYAIEDPAGLLVWLGPDRACVNFAGPGDVRTRASALRAVLRQWVRHVPERAA</sequence>
<organism evidence="2 3">
    <name type="scientific">Lysobacter koreensis</name>
    <dbReference type="NCBI Taxonomy" id="266122"/>
    <lineage>
        <taxon>Bacteria</taxon>
        <taxon>Pseudomonadati</taxon>
        <taxon>Pseudomonadota</taxon>
        <taxon>Gammaproteobacteria</taxon>
        <taxon>Lysobacterales</taxon>
        <taxon>Lysobacteraceae</taxon>
        <taxon>Lysobacter</taxon>
    </lineage>
</organism>
<protein>
    <submittedName>
        <fullName evidence="2">DUF1801 domain-containing protein</fullName>
    </submittedName>
</protein>
<evidence type="ECO:0000259" key="1">
    <source>
        <dbReference type="Pfam" id="PF08818"/>
    </source>
</evidence>